<dbReference type="RefSeq" id="WP_187334135.1">
    <property type="nucleotide sequence ID" value="NZ_CP060490.1"/>
</dbReference>
<organism evidence="1 2">
    <name type="scientific">Oscillibacter hominis</name>
    <dbReference type="NCBI Taxonomy" id="2763056"/>
    <lineage>
        <taxon>Bacteria</taxon>
        <taxon>Bacillati</taxon>
        <taxon>Bacillota</taxon>
        <taxon>Clostridia</taxon>
        <taxon>Eubacteriales</taxon>
        <taxon>Oscillospiraceae</taxon>
        <taxon>Oscillibacter</taxon>
    </lineage>
</organism>
<reference evidence="1 2" key="1">
    <citation type="submission" date="2020-08" db="EMBL/GenBank/DDBJ databases">
        <authorList>
            <person name="Liu C."/>
            <person name="Sun Q."/>
        </authorList>
    </citation>
    <scope>NUCLEOTIDE SEQUENCE [LARGE SCALE GENOMIC DNA]</scope>
    <source>
        <strain evidence="1 2">NSJ-62</strain>
    </source>
</reference>
<dbReference type="EMBL" id="CP060490">
    <property type="protein sequence ID" value="QNL45707.1"/>
    <property type="molecule type" value="Genomic_DNA"/>
</dbReference>
<proteinExistence type="predicted"/>
<accession>A0A7G9B826</accession>
<dbReference type="AlphaFoldDB" id="A0A7G9B826"/>
<sequence>MSDLMVKLPPCYQNSAQVRELQRVMGEMTGAAGESVEELLLQLNPRTASGWGLSMWEEAYGVPVDLSRPEEYRRSRLLSKVRGQGAATCELIRSVAESFTNGEVEIVEHNSEFYFVVKFVSRLGVPPNIDDLRSAISEIKPAHLDFIFEYLYRTWGEVKPLTWGQAKTHTWGEIREGEWND</sequence>
<dbReference type="InterPro" id="IPR018755">
    <property type="entry name" value="Phage_Mu_Gp48"/>
</dbReference>
<dbReference type="Pfam" id="PF10076">
    <property type="entry name" value="Phage_Mu_Gp48"/>
    <property type="match status" value="1"/>
</dbReference>
<gene>
    <name evidence="1" type="ORF">H8790_06850</name>
</gene>
<dbReference type="KEGG" id="ohi:H8790_06850"/>
<evidence type="ECO:0000313" key="1">
    <source>
        <dbReference type="EMBL" id="QNL45707.1"/>
    </source>
</evidence>
<evidence type="ECO:0000313" key="2">
    <source>
        <dbReference type="Proteomes" id="UP000515960"/>
    </source>
</evidence>
<name>A0A7G9B826_9FIRM</name>
<dbReference type="Proteomes" id="UP000515960">
    <property type="component" value="Chromosome"/>
</dbReference>
<keyword evidence="2" id="KW-1185">Reference proteome</keyword>
<protein>
    <submittedName>
        <fullName evidence="1">YmfQ family protein</fullName>
    </submittedName>
</protein>